<dbReference type="OrthoDB" id="414945at2759"/>
<reference evidence="4" key="1">
    <citation type="submission" date="2022-10" db="EMBL/GenBank/DDBJ databases">
        <authorList>
            <person name="Chen Y."/>
            <person name="Dougan E. K."/>
            <person name="Chan C."/>
            <person name="Rhodes N."/>
            <person name="Thang M."/>
        </authorList>
    </citation>
    <scope>NUCLEOTIDE SEQUENCE</scope>
</reference>
<dbReference type="EMBL" id="CAMXCT030001397">
    <property type="protein sequence ID" value="CAL4777015.1"/>
    <property type="molecule type" value="Genomic_DNA"/>
</dbReference>
<keyword evidence="2" id="KW-0812">Transmembrane</keyword>
<feature type="transmembrane region" description="Helical" evidence="2">
    <location>
        <begin position="507"/>
        <end position="526"/>
    </location>
</feature>
<dbReference type="Proteomes" id="UP001152797">
    <property type="component" value="Unassembled WGS sequence"/>
</dbReference>
<feature type="compositionally biased region" description="Low complexity" evidence="1">
    <location>
        <begin position="11"/>
        <end position="21"/>
    </location>
</feature>
<comment type="caution">
    <text evidence="4">The sequence shown here is derived from an EMBL/GenBank/DDBJ whole genome shotgun (WGS) entry which is preliminary data.</text>
</comment>
<dbReference type="EMBL" id="CAMXCT010005731">
    <property type="protein sequence ID" value="CAI4013137.1"/>
    <property type="molecule type" value="Genomic_DNA"/>
</dbReference>
<keyword evidence="2" id="KW-0472">Membrane</keyword>
<evidence type="ECO:0000313" key="5">
    <source>
        <dbReference type="EMBL" id="CAL1143078.1"/>
    </source>
</evidence>
<evidence type="ECO:0000313" key="6">
    <source>
        <dbReference type="EMBL" id="CAL4777015.1"/>
    </source>
</evidence>
<evidence type="ECO:0000256" key="1">
    <source>
        <dbReference type="SAM" id="MobiDB-lite"/>
    </source>
</evidence>
<keyword evidence="7" id="KW-1185">Reference proteome</keyword>
<feature type="transmembrane region" description="Helical" evidence="2">
    <location>
        <begin position="538"/>
        <end position="559"/>
    </location>
</feature>
<dbReference type="EMBL" id="CAMXCT030005731">
    <property type="protein sequence ID" value="CAL4800449.1"/>
    <property type="molecule type" value="Genomic_DNA"/>
</dbReference>
<organism evidence="4">
    <name type="scientific">Cladocopium goreaui</name>
    <dbReference type="NCBI Taxonomy" id="2562237"/>
    <lineage>
        <taxon>Eukaryota</taxon>
        <taxon>Sar</taxon>
        <taxon>Alveolata</taxon>
        <taxon>Dinophyceae</taxon>
        <taxon>Suessiales</taxon>
        <taxon>Symbiodiniaceae</taxon>
        <taxon>Cladocopium</taxon>
    </lineage>
</organism>
<keyword evidence="2" id="KW-1133">Transmembrane helix</keyword>
<gene>
    <name evidence="3" type="ORF">C1SCF055_LOCUS16757</name>
    <name evidence="4" type="ORF">C1SCF055_LOCUS38133</name>
</gene>
<evidence type="ECO:0000313" key="3">
    <source>
        <dbReference type="EMBL" id="CAI3989703.1"/>
    </source>
</evidence>
<evidence type="ECO:0000313" key="4">
    <source>
        <dbReference type="EMBL" id="CAI4013137.1"/>
    </source>
</evidence>
<dbReference type="EMBL" id="CAMXCT020005731">
    <property type="protein sequence ID" value="CAL1166512.1"/>
    <property type="molecule type" value="Genomic_DNA"/>
</dbReference>
<proteinExistence type="predicted"/>
<feature type="region of interest" description="Disordered" evidence="1">
    <location>
        <begin position="1"/>
        <end position="47"/>
    </location>
</feature>
<accession>A0A9P1GK28</accession>
<dbReference type="EMBL" id="CAMXCT020001397">
    <property type="protein sequence ID" value="CAL1143078.1"/>
    <property type="molecule type" value="Genomic_DNA"/>
</dbReference>
<dbReference type="EMBL" id="CAMXCT010001397">
    <property type="protein sequence ID" value="CAI3989703.1"/>
    <property type="molecule type" value="Genomic_DNA"/>
</dbReference>
<reference evidence="5" key="2">
    <citation type="submission" date="2024-04" db="EMBL/GenBank/DDBJ databases">
        <authorList>
            <person name="Chen Y."/>
            <person name="Shah S."/>
            <person name="Dougan E. K."/>
            <person name="Thang M."/>
            <person name="Chan C."/>
        </authorList>
    </citation>
    <scope>NUCLEOTIDE SEQUENCE [LARGE SCALE GENOMIC DNA]</scope>
</reference>
<evidence type="ECO:0000313" key="7">
    <source>
        <dbReference type="Proteomes" id="UP001152797"/>
    </source>
</evidence>
<feature type="compositionally biased region" description="Basic and acidic residues" evidence="1">
    <location>
        <begin position="1"/>
        <end position="10"/>
    </location>
</feature>
<dbReference type="AlphaFoldDB" id="A0A9P1GK28"/>
<protein>
    <submittedName>
        <fullName evidence="6">Retrovirus-related Pol polyprotein from transposon TNT 1-94</fullName>
    </submittedName>
</protein>
<evidence type="ECO:0000256" key="2">
    <source>
        <dbReference type="SAM" id="Phobius"/>
    </source>
</evidence>
<name>A0A9P1GK28_9DINO</name>
<feature type="compositionally biased region" description="Basic and acidic residues" evidence="1">
    <location>
        <begin position="26"/>
        <end position="39"/>
    </location>
</feature>
<sequence length="617" mass="69736">MLKSLQDHQGVRLPAEVLVEPPVEPQEERISRQALEQEQRPAATKRGLRSIPQLEQSVQLKLRLMFWICGPLDPEEQHEGQLLLVEAGGHVDEDPIELLEDSLEHLAEDDGQGFHDHPDSWDDDRWELESRLGKEKELSRLEAYGVFTPVPRDQAVDHQMGRDPQVEARKMGGQVMLCCPRIQPSLNVHVSAPEREDCIVEPPVDWVWKLEQQLQEGRQNAPGCSEISNEIIIENVGFTRCAEVPHLYHRVKEQVSLEVHVDDFYAVVPGTDPSFTHFKRRRTVTKEGVWIQPSASHLKKLLDLCGLDERSKPRETPITKEVATLEPSEPLQDEEIRRYGAIVEILMYISTDRPDTQYGVNELAMCMASPTKSGQWKEHVTWSGTSWVPKTLWTLSRPRPEGCDVMLWSWLIQIGPRILGLGSPGLPPIGRVRHLEVKVLWLQQMVYKGLLTMRWQAGKDNNSDLGTKVLAKSRFQELVISCGLRMMEEKVNQVKALHSLTITAAQAGQLLSAVTLLTLLAGVTGVGGSGETGDSYSLVYFLFGAAYLLRMMSAWIWAWCRSKNEKVVSIDELRIYEAPISKVLHLDLGCQHLKKSRGVTAKLVCKTCSTQYKLKTD</sequence>